<feature type="disulfide bond" evidence="9">
    <location>
        <begin position="787"/>
        <end position="802"/>
    </location>
</feature>
<name>A0A2T7PEB3_POMCA</name>
<feature type="disulfide bond" evidence="9">
    <location>
        <begin position="775"/>
        <end position="793"/>
    </location>
</feature>
<dbReference type="InterPro" id="IPR020067">
    <property type="entry name" value="Frizzled_dom"/>
</dbReference>
<evidence type="ECO:0000256" key="3">
    <source>
        <dbReference type="ARBA" id="ARBA00022801"/>
    </source>
</evidence>
<reference evidence="15 16" key="1">
    <citation type="submission" date="2018-04" db="EMBL/GenBank/DDBJ databases">
        <title>The genome of golden apple snail Pomacea canaliculata provides insight into stress tolerance and invasive adaptation.</title>
        <authorList>
            <person name="Liu C."/>
            <person name="Liu B."/>
            <person name="Ren Y."/>
            <person name="Zhang Y."/>
            <person name="Wang H."/>
            <person name="Li S."/>
            <person name="Jiang F."/>
            <person name="Yin L."/>
            <person name="Zhang G."/>
            <person name="Qian W."/>
            <person name="Fan W."/>
        </authorList>
    </citation>
    <scope>NUCLEOTIDE SEQUENCE [LARGE SCALE GENOMIC DNA]</scope>
    <source>
        <strain evidence="15">SZHN2017</strain>
        <tissue evidence="15">Muscle</tissue>
    </source>
</reference>
<feature type="disulfide bond" evidence="9">
    <location>
        <begin position="1589"/>
        <end position="1604"/>
    </location>
</feature>
<dbReference type="SMART" id="SM00063">
    <property type="entry name" value="FRI"/>
    <property type="match status" value="2"/>
</dbReference>
<evidence type="ECO:0000256" key="2">
    <source>
        <dbReference type="ARBA" id="ARBA00022670"/>
    </source>
</evidence>
<evidence type="ECO:0000256" key="5">
    <source>
        <dbReference type="ARBA" id="ARBA00022968"/>
    </source>
</evidence>
<dbReference type="CDD" id="cd00112">
    <property type="entry name" value="LDLa"/>
    <property type="match status" value="8"/>
</dbReference>
<evidence type="ECO:0000256" key="6">
    <source>
        <dbReference type="ARBA" id="ARBA00023157"/>
    </source>
</evidence>
<evidence type="ECO:0000259" key="13">
    <source>
        <dbReference type="PROSITE" id="PS50060"/>
    </source>
</evidence>
<dbReference type="PROSITE" id="PS50068">
    <property type="entry name" value="LDLRA_2"/>
    <property type="match status" value="8"/>
</dbReference>
<feature type="disulfide bond" evidence="9">
    <location>
        <begin position="824"/>
        <end position="839"/>
    </location>
</feature>
<dbReference type="EMBL" id="PZQS01000004">
    <property type="protein sequence ID" value="PVD31755.1"/>
    <property type="molecule type" value="Genomic_DNA"/>
</dbReference>
<keyword evidence="7" id="KW-0325">Glycoprotein</keyword>
<feature type="disulfide bond" evidence="9">
    <location>
        <begin position="1613"/>
        <end position="1631"/>
    </location>
</feature>
<dbReference type="SUPFAM" id="SSF63501">
    <property type="entry name" value="Frizzled cysteine-rich domain"/>
    <property type="match status" value="3"/>
</dbReference>
<dbReference type="PRINTS" id="PR00261">
    <property type="entry name" value="LDLRECEPTOR"/>
</dbReference>
<dbReference type="InterPro" id="IPR033116">
    <property type="entry name" value="TRYPSIN_SER"/>
</dbReference>
<dbReference type="Proteomes" id="UP000245119">
    <property type="component" value="Linkage Group LG4"/>
</dbReference>
<feature type="domain" description="MAM" evidence="13">
    <location>
        <begin position="1647"/>
        <end position="1815"/>
    </location>
</feature>
<feature type="domain" description="MAM" evidence="13">
    <location>
        <begin position="1212"/>
        <end position="1360"/>
    </location>
</feature>
<dbReference type="InterPro" id="IPR002172">
    <property type="entry name" value="LDrepeatLR_classA_rpt"/>
</dbReference>
<dbReference type="InterPro" id="IPR036055">
    <property type="entry name" value="LDL_receptor-like_sf"/>
</dbReference>
<dbReference type="SMART" id="SM00192">
    <property type="entry name" value="LDLa"/>
    <property type="match status" value="8"/>
</dbReference>
<evidence type="ECO:0000256" key="10">
    <source>
        <dbReference type="RuleBase" id="RU363034"/>
    </source>
</evidence>
<dbReference type="FunFam" id="2.40.10.10:FF:000003">
    <property type="entry name" value="Transmembrane serine protease 3"/>
    <property type="match status" value="1"/>
</dbReference>
<dbReference type="PROSITE" id="PS50060">
    <property type="entry name" value="MAM_2"/>
    <property type="match status" value="3"/>
</dbReference>
<dbReference type="InterPro" id="IPR009003">
    <property type="entry name" value="Peptidase_S1_PA"/>
</dbReference>
<sequence>MADSVSWQGEGESFRKRYSTSTEPRTPTPSSPNGHVGGVGRVPSLPESGEADDVFVDEKLKAESEAESSPIHQTSTSYLTSTMETPIITYGGNLLLISQWPGTREQLETSLSQDFISIVNNSQLEAFYLGLSVEDFQPETQNVTFQLDFRQNVTELTAQEPVQHLKVFLQQEIYHLLRNGQTVIGIIPESFVLYDIPQLSSTSAPPWTTVTSRHLTSTSSSTVSSSSIAVSLPLSSPTSSTPSASSVSAAVTAAASSTPSTSSAAPSTSSASTTASVTSSSSSSEFVSSSEKSLMSSTKIQTTTQTATSQTSTATVPEECLELTFDPCLDLGYSHFSLPNLMGHESVEEAEEDFYMFNNSLATACTNDFTFFCAFAFPPCDVTLSNWMPCLETCQDTVSRCNDQLPWPLDCVGFPHEQPCLQSIFLPPSTSTSPPPPSSLCVSQNYQPCRSLGFTSTMYPTWFAEDEAANIRAFETWGMPTIQSGCSRVAEYFMCAMFFPSCNAEHNNVTRPCRSTCEEVEEACYSQAKFNPYCPLFNTDPNTCLLPPVMTTPLGTISNRKSSITEVTTTPPTTPTPHQCLPISIEACRHFGHLNGSVPSTWGATDVETIQKQYLYLVDPVVSSGCSEVALFYACAMLFPRCDDGVFLYPCRSVCEEYDRKCRNAPRFFPQNCSLLPDKATDGECLQPPRPVDCGDQFRCEGAPLCVPKSAVCNQANDCGDWSDERNCTCNSDFEFKCDMGMCIRNYRRCDYQINCPDASDEANCTNCTRNQFTCRDGRCLMAEWVCDGDMDCSDGEDEADCGTCDLPSFACTSGECLSSDARCDGVVQCKDQTDEKNCMEVFDDILFLFVDGGAHAVCADGFTKQHADLACQYLRYPGAITMEVKIYPHLMYYKVSTNGTFKTVISRGEPVDFCDDRVISLTCAPAECGENNMMGNFIINGQDANPGNAPWQVSIQEFGKHFCGGSLIHQYFVVTAAHCVDQYITLTNLDVVVGAVDLSKPEASRKQVRVKRIIKHPQYQPLNGYDVALVELATPVNFTAYVGPLCLPRAEHQFSRFSRCFTTGWGRMDPSISSMATRLQMLKMSLWDTNKCNSSYAWDGGIRPTEICAGYYSGIRAPCQGDSGGPLFCLSLSYNWVLVGVASYVHDGCNKPEKPVVFSDVSLYNGWIHNNTECRFQCGTGRCLYDSSMVCNKVNDCGDNSDEIDLCEISANCTFEDGYLCGYNSGQWLWVSETVINNRYPLYDYNQGRYPGMFLIGPFRGLTLHTPRIDLTSPHCFRFRYHMRGMVVQGLSVHVHALETVGWKMVWSRNITNIGWGEDIWQLGQFNLGKGHFDIAIMPYDDGVVSVDDVRLLSGTCAATAGCTDDEFSCKTNGEMNCLPSKLRCNVVADCDDASDEVGCKEPLYICNMEDGVQCGLRQNSSDSNSGEWRLVNGSRVDMRDVTFNTSKGHLMHLGTERMLSTDAVYMYHELYLGGRPHCLSFSFFSTSTVRVEVEFLPTTSSAPQVIWFMADRRTIGWSRTQAQIPAAVKGQLRYVVYGNRLDRSILHPMFALDDMRIDRNDCPTFTCPADQQACSSEAFCLTPAQMCDRVVDCRGGEDERPCNCTTAEFKCPNAQCIPKVSTCDTIRDCPDGSDEGAICDHLVSVTCDFEDPFICGYSQNASSEEKAYRWSREKGGPLNFGTGPDRDRTGNSSAYYMMANGENGKAHDYVALQSRSFLSNGSTSLAFYYHAYNIFHQFDITGTLALVTKDHVTGSEVVQWQLRADGNSTWRSACVQLPASNSLSVTFVASRGKAQRADLALDDVTLLDKSCDEFSKSEL</sequence>
<comment type="caution">
    <text evidence="9">Lacks conserved residue(s) required for the propagation of feature annotation.</text>
</comment>
<feature type="disulfide bond" evidence="9">
    <location>
        <begin position="1386"/>
        <end position="1401"/>
    </location>
</feature>
<dbReference type="SMART" id="SM00137">
    <property type="entry name" value="MAM"/>
    <property type="match status" value="2"/>
</dbReference>
<keyword evidence="2 10" id="KW-0645">Protease</keyword>
<feature type="disulfide bond" evidence="9">
    <location>
        <begin position="694"/>
        <end position="706"/>
    </location>
</feature>
<dbReference type="Pfam" id="PF00629">
    <property type="entry name" value="MAM"/>
    <property type="match status" value="3"/>
</dbReference>
<dbReference type="OrthoDB" id="10061449at2759"/>
<dbReference type="InterPro" id="IPR013320">
    <property type="entry name" value="ConA-like_dom_sf"/>
</dbReference>
<dbReference type="PROSITE" id="PS00135">
    <property type="entry name" value="TRYPSIN_SER"/>
    <property type="match status" value="1"/>
</dbReference>
<dbReference type="STRING" id="400727.A0A2T7PEB3"/>
<dbReference type="CDD" id="cd07066">
    <property type="entry name" value="CRD_FZ"/>
    <property type="match status" value="3"/>
</dbReference>
<dbReference type="PROSITE" id="PS01209">
    <property type="entry name" value="LDLRA_1"/>
    <property type="match status" value="4"/>
</dbReference>
<keyword evidence="5" id="KW-0812">Transmembrane</keyword>
<feature type="disulfide bond" evidence="8">
    <location>
        <begin position="441"/>
        <end position="502"/>
    </location>
</feature>
<dbReference type="Gene3D" id="4.10.400.10">
    <property type="entry name" value="Low-density Lipoprotein Receptor"/>
    <property type="match status" value="8"/>
</dbReference>
<dbReference type="GO" id="GO:0004252">
    <property type="term" value="F:serine-type endopeptidase activity"/>
    <property type="evidence" value="ECO:0007669"/>
    <property type="project" value="InterPro"/>
</dbReference>
<dbReference type="PROSITE" id="PS50038">
    <property type="entry name" value="FZ"/>
    <property type="match status" value="3"/>
</dbReference>
<feature type="disulfide bond" evidence="9">
    <location>
        <begin position="738"/>
        <end position="756"/>
    </location>
</feature>
<dbReference type="Gene3D" id="1.10.2000.10">
    <property type="entry name" value="Frizzled cysteine-rich domain"/>
    <property type="match status" value="3"/>
</dbReference>
<protein>
    <submittedName>
        <fullName evidence="15">Uncharacterized protein</fullName>
    </submittedName>
</protein>
<evidence type="ECO:0000259" key="12">
    <source>
        <dbReference type="PROSITE" id="PS50038"/>
    </source>
</evidence>
<dbReference type="CDD" id="cd06263">
    <property type="entry name" value="MAM"/>
    <property type="match status" value="1"/>
</dbReference>
<dbReference type="InterPro" id="IPR000998">
    <property type="entry name" value="MAM_dom"/>
</dbReference>
<dbReference type="Gene3D" id="2.40.10.10">
    <property type="entry name" value="Trypsin-like serine proteases"/>
    <property type="match status" value="1"/>
</dbReference>
<dbReference type="InterPro" id="IPR018114">
    <property type="entry name" value="TRYPSIN_HIS"/>
</dbReference>
<accession>A0A2T7PEB3</accession>
<feature type="domain" description="FZ" evidence="12">
    <location>
        <begin position="320"/>
        <end position="423"/>
    </location>
</feature>
<proteinExistence type="predicted"/>
<evidence type="ECO:0000256" key="8">
    <source>
        <dbReference type="PROSITE-ProRule" id="PRU00090"/>
    </source>
</evidence>
<dbReference type="GO" id="GO:0005886">
    <property type="term" value="C:plasma membrane"/>
    <property type="evidence" value="ECO:0007669"/>
    <property type="project" value="UniProtKB-SubCell"/>
</dbReference>
<comment type="caution">
    <text evidence="15">The sequence shown here is derived from an EMBL/GenBank/DDBJ whole genome shotgun (WGS) entry which is preliminary data.</text>
</comment>
<dbReference type="PANTHER" id="PTHR24252:SF7">
    <property type="entry name" value="HYALIN"/>
    <property type="match status" value="1"/>
</dbReference>
<evidence type="ECO:0000256" key="9">
    <source>
        <dbReference type="PROSITE-ProRule" id="PRU00124"/>
    </source>
</evidence>
<feature type="disulfide bond" evidence="9">
    <location>
        <begin position="1606"/>
        <end position="1618"/>
    </location>
</feature>
<dbReference type="InterPro" id="IPR036772">
    <property type="entry name" value="SRCR-like_dom_sf"/>
</dbReference>
<organism evidence="15 16">
    <name type="scientific">Pomacea canaliculata</name>
    <name type="common">Golden apple snail</name>
    <dbReference type="NCBI Taxonomy" id="400727"/>
    <lineage>
        <taxon>Eukaryota</taxon>
        <taxon>Metazoa</taxon>
        <taxon>Spiralia</taxon>
        <taxon>Lophotrochozoa</taxon>
        <taxon>Mollusca</taxon>
        <taxon>Gastropoda</taxon>
        <taxon>Caenogastropoda</taxon>
        <taxon>Architaenioglossa</taxon>
        <taxon>Ampullarioidea</taxon>
        <taxon>Ampullariidae</taxon>
        <taxon>Pomacea</taxon>
    </lineage>
</organism>
<dbReference type="Pfam" id="PF00057">
    <property type="entry name" value="Ldl_recept_a"/>
    <property type="match status" value="6"/>
</dbReference>
<feature type="region of interest" description="Disordered" evidence="11">
    <location>
        <begin position="1"/>
        <end position="51"/>
    </location>
</feature>
<feature type="disulfide bond" evidence="9">
    <location>
        <begin position="768"/>
        <end position="780"/>
    </location>
</feature>
<gene>
    <name evidence="15" type="ORF">C0Q70_07173</name>
</gene>
<dbReference type="Pfam" id="PF01392">
    <property type="entry name" value="Fz"/>
    <property type="match status" value="3"/>
</dbReference>
<dbReference type="InterPro" id="IPR043504">
    <property type="entry name" value="Peptidase_S1_PA_chymotrypsin"/>
</dbReference>
<evidence type="ECO:0000259" key="14">
    <source>
        <dbReference type="PROSITE" id="PS50240"/>
    </source>
</evidence>
<dbReference type="SUPFAM" id="SSF57424">
    <property type="entry name" value="LDL receptor-like module"/>
    <property type="match status" value="8"/>
</dbReference>
<dbReference type="CDD" id="cd00190">
    <property type="entry name" value="Tryp_SPc"/>
    <property type="match status" value="1"/>
</dbReference>
<evidence type="ECO:0000256" key="11">
    <source>
        <dbReference type="SAM" id="MobiDB-lite"/>
    </source>
</evidence>
<keyword evidence="6 9" id="KW-1015">Disulfide bond</keyword>
<dbReference type="InterPro" id="IPR001254">
    <property type="entry name" value="Trypsin_dom"/>
</dbReference>
<feature type="region of interest" description="Disordered" evidence="11">
    <location>
        <begin position="257"/>
        <end position="281"/>
    </location>
</feature>
<feature type="domain" description="FZ" evidence="12">
    <location>
        <begin position="436"/>
        <end position="583"/>
    </location>
</feature>
<dbReference type="PROSITE" id="PS00134">
    <property type="entry name" value="TRYPSIN_HIS"/>
    <property type="match status" value="1"/>
</dbReference>
<feature type="disulfide bond" evidence="9">
    <location>
        <begin position="713"/>
        <end position="728"/>
    </location>
</feature>
<evidence type="ECO:0000256" key="1">
    <source>
        <dbReference type="ARBA" id="ARBA00004401"/>
    </source>
</evidence>
<dbReference type="PROSITE" id="PS50240">
    <property type="entry name" value="TRYPSIN_DOM"/>
    <property type="match status" value="1"/>
</dbReference>
<feature type="disulfide bond" evidence="8">
    <location>
        <begin position="449"/>
        <end position="495"/>
    </location>
</feature>
<keyword evidence="5" id="KW-0735">Signal-anchor</keyword>
<feature type="disulfide bond" evidence="9">
    <location>
        <begin position="805"/>
        <end position="817"/>
    </location>
</feature>
<evidence type="ECO:0000313" key="16">
    <source>
        <dbReference type="Proteomes" id="UP000245119"/>
    </source>
</evidence>
<evidence type="ECO:0000256" key="7">
    <source>
        <dbReference type="ARBA" id="ARBA00023180"/>
    </source>
</evidence>
<feature type="domain" description="FZ" evidence="12">
    <location>
        <begin position="575"/>
        <end position="709"/>
    </location>
</feature>
<feature type="disulfide bond" evidence="8">
    <location>
        <begin position="486"/>
        <end position="524"/>
    </location>
</feature>
<comment type="subcellular location">
    <subcellularLocation>
        <location evidence="1">Cell membrane</location>
        <topology evidence="1">Single-pass type II membrane protein</topology>
    </subcellularLocation>
</comment>
<dbReference type="GO" id="GO:0006508">
    <property type="term" value="P:proteolysis"/>
    <property type="evidence" value="ECO:0007669"/>
    <property type="project" value="UniProtKB-KW"/>
</dbReference>
<keyword evidence="4 10" id="KW-0720">Serine protease</keyword>
<keyword evidence="3 10" id="KW-0378">Hydrolase</keyword>
<evidence type="ECO:0000256" key="4">
    <source>
        <dbReference type="ARBA" id="ARBA00022825"/>
    </source>
</evidence>
<dbReference type="SUPFAM" id="SSF50494">
    <property type="entry name" value="Trypsin-like serine proteases"/>
    <property type="match status" value="1"/>
</dbReference>
<keyword evidence="16" id="KW-1185">Reference proteome</keyword>
<dbReference type="SMART" id="SM00020">
    <property type="entry name" value="Tryp_SPc"/>
    <property type="match status" value="1"/>
</dbReference>
<dbReference type="InterPro" id="IPR036790">
    <property type="entry name" value="Frizzled_dom_sf"/>
</dbReference>
<dbReference type="SUPFAM" id="SSF49899">
    <property type="entry name" value="Concanavalin A-like lectins/glucanases"/>
    <property type="match status" value="3"/>
</dbReference>
<dbReference type="SUPFAM" id="SSF56487">
    <property type="entry name" value="SRCR-like"/>
    <property type="match status" value="1"/>
</dbReference>
<dbReference type="Gene3D" id="2.60.120.200">
    <property type="match status" value="3"/>
</dbReference>
<dbReference type="InterPro" id="IPR023415">
    <property type="entry name" value="LDLR_class-A_CS"/>
</dbReference>
<feature type="disulfide bond" evidence="9">
    <location>
        <begin position="750"/>
        <end position="765"/>
    </location>
</feature>
<dbReference type="Pfam" id="PF00089">
    <property type="entry name" value="Trypsin"/>
    <property type="match status" value="1"/>
</dbReference>
<evidence type="ECO:0000313" key="15">
    <source>
        <dbReference type="EMBL" id="PVD31755.1"/>
    </source>
</evidence>
<dbReference type="PANTHER" id="PTHR24252">
    <property type="entry name" value="ACROSIN-RELATED"/>
    <property type="match status" value="1"/>
</dbReference>
<feature type="domain" description="Peptidase S1" evidence="14">
    <location>
        <begin position="939"/>
        <end position="1174"/>
    </location>
</feature>
<feature type="domain" description="MAM" evidence="13">
    <location>
        <begin position="1406"/>
        <end position="1566"/>
    </location>
</feature>
<feature type="disulfide bond" evidence="9">
    <location>
        <begin position="812"/>
        <end position="830"/>
    </location>
</feature>